<gene>
    <name evidence="2" type="ORF">BC008_43320</name>
</gene>
<proteinExistence type="predicted"/>
<evidence type="ECO:0000313" key="2">
    <source>
        <dbReference type="EMBL" id="KST66557.1"/>
    </source>
</evidence>
<dbReference type="OrthoDB" id="513754at2"/>
<feature type="chain" id="PRO_5006890138" evidence="1">
    <location>
        <begin position="29"/>
        <end position="169"/>
    </location>
</feature>
<name>A0A0V7ZPR3_9CYAN</name>
<comment type="caution">
    <text evidence="2">The sequence shown here is derived from an EMBL/GenBank/DDBJ whole genome shotgun (WGS) entry which is preliminary data.</text>
</comment>
<protein>
    <submittedName>
        <fullName evidence="2">Uncharacterized protein</fullName>
    </submittedName>
</protein>
<accession>A0A0V7ZPR3</accession>
<sequence length="169" mass="18612">MTNKLFAITAVSLLSLASLSLSIMPSEANTTTAQLKNKRFNLTKKCRAAITTATNRLEKNPSLKVVQSPTDRVPYDYYPQGRPHRQSFYLQGAGVKPIMNSSVLMASIAKPVINNCNSVSLVSFGTFGTDWIEDFGLMSNGKVQQFNCPSGFAPPFYPRPLRWGESCNP</sequence>
<keyword evidence="1" id="KW-0732">Signal</keyword>
<organism evidence="2 3">
    <name type="scientific">Mastigocoleus testarum BC008</name>
    <dbReference type="NCBI Taxonomy" id="371196"/>
    <lineage>
        <taxon>Bacteria</taxon>
        <taxon>Bacillati</taxon>
        <taxon>Cyanobacteriota</taxon>
        <taxon>Cyanophyceae</taxon>
        <taxon>Nostocales</taxon>
        <taxon>Hapalosiphonaceae</taxon>
        <taxon>Mastigocoleus</taxon>
    </lineage>
</organism>
<reference evidence="2 3" key="1">
    <citation type="journal article" date="2015" name="Genome Announc.">
        <title>Draft Genome of the Euendolithic (true boring) Cyanobacterium Mastigocoleus testarum strain BC008.</title>
        <authorList>
            <person name="Guida B.S."/>
            <person name="Garcia-Pichel F."/>
        </authorList>
    </citation>
    <scope>NUCLEOTIDE SEQUENCE [LARGE SCALE GENOMIC DNA]</scope>
    <source>
        <strain evidence="2 3">BC008</strain>
    </source>
</reference>
<feature type="signal peptide" evidence="1">
    <location>
        <begin position="1"/>
        <end position="28"/>
    </location>
</feature>
<dbReference type="RefSeq" id="WP_058183810.1">
    <property type="nucleotide sequence ID" value="NZ_LMTZ01000096.1"/>
</dbReference>
<dbReference type="Proteomes" id="UP000053372">
    <property type="component" value="Unassembled WGS sequence"/>
</dbReference>
<evidence type="ECO:0000313" key="3">
    <source>
        <dbReference type="Proteomes" id="UP000053372"/>
    </source>
</evidence>
<evidence type="ECO:0000256" key="1">
    <source>
        <dbReference type="SAM" id="SignalP"/>
    </source>
</evidence>
<dbReference type="AlphaFoldDB" id="A0A0V7ZPR3"/>
<dbReference type="EMBL" id="LMTZ01000096">
    <property type="protein sequence ID" value="KST66557.1"/>
    <property type="molecule type" value="Genomic_DNA"/>
</dbReference>
<keyword evidence="3" id="KW-1185">Reference proteome</keyword>